<feature type="transmembrane region" description="Helical" evidence="5">
    <location>
        <begin position="73"/>
        <end position="91"/>
    </location>
</feature>
<dbReference type="PANTHER" id="PTHR23521:SF3">
    <property type="entry name" value="MFS TRANSPORTER"/>
    <property type="match status" value="1"/>
</dbReference>
<dbReference type="AlphaFoldDB" id="A0A371BB83"/>
<reference evidence="8" key="1">
    <citation type="submission" date="2018-08" db="EMBL/GenBank/DDBJ databases">
        <authorList>
            <person name="Kim S.-J."/>
            <person name="Jung G.-Y."/>
        </authorList>
    </citation>
    <scope>NUCLEOTIDE SEQUENCE [LARGE SCALE GENOMIC DNA]</scope>
    <source>
        <strain evidence="8">GY_H</strain>
    </source>
</reference>
<evidence type="ECO:0000256" key="1">
    <source>
        <dbReference type="ARBA" id="ARBA00022692"/>
    </source>
</evidence>
<proteinExistence type="predicted"/>
<keyword evidence="1 5" id="KW-0812">Transmembrane</keyword>
<feature type="domain" description="Major facilitator superfamily (MFS) profile" evidence="6">
    <location>
        <begin position="199"/>
        <end position="427"/>
    </location>
</feature>
<dbReference type="GO" id="GO:0022857">
    <property type="term" value="F:transmembrane transporter activity"/>
    <property type="evidence" value="ECO:0007669"/>
    <property type="project" value="InterPro"/>
</dbReference>
<feature type="transmembrane region" description="Helical" evidence="5">
    <location>
        <begin position="12"/>
        <end position="31"/>
    </location>
</feature>
<feature type="transmembrane region" description="Helical" evidence="5">
    <location>
        <begin position="161"/>
        <end position="178"/>
    </location>
</feature>
<evidence type="ECO:0000256" key="5">
    <source>
        <dbReference type="SAM" id="Phobius"/>
    </source>
</evidence>
<feature type="transmembrane region" description="Helical" evidence="5">
    <location>
        <begin position="325"/>
        <end position="347"/>
    </location>
</feature>
<evidence type="ECO:0000256" key="3">
    <source>
        <dbReference type="ARBA" id="ARBA00023136"/>
    </source>
</evidence>
<feature type="region of interest" description="Disordered" evidence="4">
    <location>
        <begin position="399"/>
        <end position="427"/>
    </location>
</feature>
<keyword evidence="2 5" id="KW-1133">Transmembrane helix</keyword>
<feature type="transmembrane region" description="Helical" evidence="5">
    <location>
        <begin position="232"/>
        <end position="252"/>
    </location>
</feature>
<dbReference type="Proteomes" id="UP000263993">
    <property type="component" value="Unassembled WGS sequence"/>
</dbReference>
<dbReference type="PROSITE" id="PS50850">
    <property type="entry name" value="MFS"/>
    <property type="match status" value="1"/>
</dbReference>
<protein>
    <submittedName>
        <fullName evidence="7">MFS transporter</fullName>
    </submittedName>
</protein>
<dbReference type="PANTHER" id="PTHR23521">
    <property type="entry name" value="TRANSPORTER MFS SUPERFAMILY"/>
    <property type="match status" value="1"/>
</dbReference>
<sequence>MGKSLGPIASLLLGIGFLLAGNGLLFTLLPLRGAAESFGAVGLGFIGSFYYVGFVAGCVLAPYAILNAGHIRAFAALVALAVTVALAYGLAPNVYAWAGLRLMNGFCLAGIYLVIESWLNSRTSNDTRGLVMSAYVMVNFGAFTVGQVLVTLYPIEQAGGFMIAAILASLGIIPVALTRSAQPAPITIVRFHPVRLYRAAPVGLVAAFMVGIANGAFWSLGPISAAGSGLDVTHVAMFMSAATLAGALSQWPVGRLSDRMDRRLVLFGILCGASATGLALWLSAASGTMLILFGLAFGALTLPSYSLAAAHAYDKTPASETVPTAATVLLANALGAVIGPLLASAVMRGLEPRALFLFIAGTQALLAAYVFYRTKVQASLSVAEKTDFGMTASAPAGSMLTPEVPDLRDPSVVMPDDYGPDETPDRR</sequence>
<dbReference type="Pfam" id="PF07690">
    <property type="entry name" value="MFS_1"/>
    <property type="match status" value="1"/>
</dbReference>
<name>A0A371BB83_9BRAD</name>
<dbReference type="InterPro" id="IPR011701">
    <property type="entry name" value="MFS"/>
</dbReference>
<dbReference type="CDD" id="cd17477">
    <property type="entry name" value="MFS_YcaD_like"/>
    <property type="match status" value="1"/>
</dbReference>
<dbReference type="InterPro" id="IPR036259">
    <property type="entry name" value="MFS_trans_sf"/>
</dbReference>
<comment type="caution">
    <text evidence="7">The sequence shown here is derived from an EMBL/GenBank/DDBJ whole genome shotgun (WGS) entry which is preliminary data.</text>
</comment>
<feature type="transmembrane region" description="Helical" evidence="5">
    <location>
        <begin position="43"/>
        <end position="66"/>
    </location>
</feature>
<feature type="transmembrane region" description="Helical" evidence="5">
    <location>
        <begin position="290"/>
        <end position="313"/>
    </location>
</feature>
<keyword evidence="8" id="KW-1185">Reference proteome</keyword>
<dbReference type="InterPro" id="IPR020846">
    <property type="entry name" value="MFS_dom"/>
</dbReference>
<feature type="transmembrane region" description="Helical" evidence="5">
    <location>
        <begin position="264"/>
        <end position="284"/>
    </location>
</feature>
<dbReference type="OrthoDB" id="9810614at2"/>
<feature type="transmembrane region" description="Helical" evidence="5">
    <location>
        <begin position="136"/>
        <end position="155"/>
    </location>
</feature>
<gene>
    <name evidence="7" type="ORF">DXH78_08810</name>
</gene>
<organism evidence="7 8">
    <name type="scientific">Undibacter mobilis</name>
    <dbReference type="NCBI Taxonomy" id="2292256"/>
    <lineage>
        <taxon>Bacteria</taxon>
        <taxon>Pseudomonadati</taxon>
        <taxon>Pseudomonadota</taxon>
        <taxon>Alphaproteobacteria</taxon>
        <taxon>Hyphomicrobiales</taxon>
        <taxon>Nitrobacteraceae</taxon>
        <taxon>Undibacter</taxon>
    </lineage>
</organism>
<evidence type="ECO:0000256" key="4">
    <source>
        <dbReference type="SAM" id="MobiDB-lite"/>
    </source>
</evidence>
<dbReference type="GO" id="GO:0005886">
    <property type="term" value="C:plasma membrane"/>
    <property type="evidence" value="ECO:0007669"/>
    <property type="project" value="TreeGrafter"/>
</dbReference>
<evidence type="ECO:0000313" key="8">
    <source>
        <dbReference type="Proteomes" id="UP000263993"/>
    </source>
</evidence>
<dbReference type="Gene3D" id="1.20.1250.20">
    <property type="entry name" value="MFS general substrate transporter like domains"/>
    <property type="match status" value="2"/>
</dbReference>
<feature type="compositionally biased region" description="Acidic residues" evidence="4">
    <location>
        <begin position="418"/>
        <end position="427"/>
    </location>
</feature>
<dbReference type="InterPro" id="IPR047200">
    <property type="entry name" value="MFS_YcaD-like"/>
</dbReference>
<feature type="transmembrane region" description="Helical" evidence="5">
    <location>
        <begin position="353"/>
        <end position="372"/>
    </location>
</feature>
<accession>A0A371BB83</accession>
<keyword evidence="3 5" id="KW-0472">Membrane</keyword>
<feature type="transmembrane region" description="Helical" evidence="5">
    <location>
        <begin position="97"/>
        <end position="115"/>
    </location>
</feature>
<dbReference type="EMBL" id="QRGO01000001">
    <property type="protein sequence ID" value="RDV04653.1"/>
    <property type="molecule type" value="Genomic_DNA"/>
</dbReference>
<evidence type="ECO:0000313" key="7">
    <source>
        <dbReference type="EMBL" id="RDV04653.1"/>
    </source>
</evidence>
<feature type="transmembrane region" description="Helical" evidence="5">
    <location>
        <begin position="199"/>
        <end position="220"/>
    </location>
</feature>
<evidence type="ECO:0000259" key="6">
    <source>
        <dbReference type="PROSITE" id="PS50850"/>
    </source>
</evidence>
<dbReference type="SUPFAM" id="SSF103473">
    <property type="entry name" value="MFS general substrate transporter"/>
    <property type="match status" value="1"/>
</dbReference>
<evidence type="ECO:0000256" key="2">
    <source>
        <dbReference type="ARBA" id="ARBA00022989"/>
    </source>
</evidence>
<dbReference type="RefSeq" id="WP_115516677.1">
    <property type="nucleotide sequence ID" value="NZ_QRGO01000001.1"/>
</dbReference>